<accession>A0A8T2TIA1</accession>
<keyword evidence="2" id="KW-1185">Reference proteome</keyword>
<evidence type="ECO:0000313" key="1">
    <source>
        <dbReference type="EMBL" id="KAH7423091.1"/>
    </source>
</evidence>
<sequence length="101" mass="11539">MYTFSYRLLEFYLSKSTTSRFRPSLFETPVYMRHQFDLSLCARVLPSSSAILLSGLASARDSYNISLCLSGNPRICVRDMSTLSRVFSMRDRPPISIKLNS</sequence>
<protein>
    <submittedName>
        <fullName evidence="1">Uncharacterized protein</fullName>
    </submittedName>
</protein>
<reference evidence="1" key="1">
    <citation type="submission" date="2021-08" db="EMBL/GenBank/DDBJ databases">
        <title>WGS assembly of Ceratopteris richardii.</title>
        <authorList>
            <person name="Marchant D.B."/>
            <person name="Chen G."/>
            <person name="Jenkins J."/>
            <person name="Shu S."/>
            <person name="Leebens-Mack J."/>
            <person name="Grimwood J."/>
            <person name="Schmutz J."/>
            <person name="Soltis P."/>
            <person name="Soltis D."/>
            <person name="Chen Z.-H."/>
        </authorList>
    </citation>
    <scope>NUCLEOTIDE SEQUENCE</scope>
    <source>
        <strain evidence="1">Whitten #5841</strain>
        <tissue evidence="1">Leaf</tissue>
    </source>
</reference>
<dbReference type="AlphaFoldDB" id="A0A8T2TIA1"/>
<proteinExistence type="predicted"/>
<name>A0A8T2TIA1_CERRI</name>
<gene>
    <name evidence="1" type="ORF">KP509_12G038800</name>
</gene>
<comment type="caution">
    <text evidence="1">The sequence shown here is derived from an EMBL/GenBank/DDBJ whole genome shotgun (WGS) entry which is preliminary data.</text>
</comment>
<dbReference type="Proteomes" id="UP000825935">
    <property type="component" value="Chromosome 12"/>
</dbReference>
<evidence type="ECO:0000313" key="2">
    <source>
        <dbReference type="Proteomes" id="UP000825935"/>
    </source>
</evidence>
<dbReference type="EMBL" id="CM035417">
    <property type="protein sequence ID" value="KAH7423091.1"/>
    <property type="molecule type" value="Genomic_DNA"/>
</dbReference>
<organism evidence="1 2">
    <name type="scientific">Ceratopteris richardii</name>
    <name type="common">Triangle waterfern</name>
    <dbReference type="NCBI Taxonomy" id="49495"/>
    <lineage>
        <taxon>Eukaryota</taxon>
        <taxon>Viridiplantae</taxon>
        <taxon>Streptophyta</taxon>
        <taxon>Embryophyta</taxon>
        <taxon>Tracheophyta</taxon>
        <taxon>Polypodiopsida</taxon>
        <taxon>Polypodiidae</taxon>
        <taxon>Polypodiales</taxon>
        <taxon>Pteridineae</taxon>
        <taxon>Pteridaceae</taxon>
        <taxon>Parkerioideae</taxon>
        <taxon>Ceratopteris</taxon>
    </lineage>
</organism>